<dbReference type="EMBL" id="CM056742">
    <property type="protein sequence ID" value="KAJ8680831.1"/>
    <property type="molecule type" value="Genomic_DNA"/>
</dbReference>
<evidence type="ECO:0000313" key="2">
    <source>
        <dbReference type="Proteomes" id="UP001239111"/>
    </source>
</evidence>
<name>A0ACC2PDE1_9HYME</name>
<reference evidence="1" key="1">
    <citation type="submission" date="2023-04" db="EMBL/GenBank/DDBJ databases">
        <title>A chromosome-level genome assembly of the parasitoid wasp Eretmocerus hayati.</title>
        <authorList>
            <person name="Zhong Y."/>
            <person name="Liu S."/>
            <person name="Liu Y."/>
        </authorList>
    </citation>
    <scope>NUCLEOTIDE SEQUENCE</scope>
    <source>
        <strain evidence="1">ZJU_SS_LIU_2023</strain>
    </source>
</reference>
<comment type="caution">
    <text evidence="1">The sequence shown here is derived from an EMBL/GenBank/DDBJ whole genome shotgun (WGS) entry which is preliminary data.</text>
</comment>
<evidence type="ECO:0000313" key="1">
    <source>
        <dbReference type="EMBL" id="KAJ8680831.1"/>
    </source>
</evidence>
<protein>
    <submittedName>
        <fullName evidence="1">Uncharacterized protein</fullName>
    </submittedName>
</protein>
<accession>A0ACC2PDE1</accession>
<sequence length="417" mass="46683">MRSSRCYRHQTFLDDPHYRPLGGARDSCGSCESCESRECGKGEEVTSLEEAKNVISALRARQRAQAHQMLAWRRTLKLQEELVARLTREKADQLRSLSSQLLLFESRLCRKQKEIEACLAQRETIILRQQRVIKQLQNKLRLATNGEDIGKGGQTGLNSCRDDSPPCCDVFDRLDSLGDSDSAVVLEEAFLDDPMPPRFRSNITDVTVIRSVSDAVEPASSSKYGSSTRRSCNGLLRRPEVLETVYSVEEDADAADNTSIVTTATVASSTTNGSEISPKEKLLDSCCCSSSQDSIVEDRERQQIRQKRGSGEQRLCRQKHLLHGSFERLDCSSGASLGQCQTSCGSIAHRTRDDGQQAQVTYNRVMSNHRSVTKPKDVKYKRINKAKSKSLEELRGRLRNWVEKGNKIAISLDQSYA</sequence>
<proteinExistence type="predicted"/>
<dbReference type="Proteomes" id="UP001239111">
    <property type="component" value="Chromosome 2"/>
</dbReference>
<gene>
    <name evidence="1" type="ORF">QAD02_016618</name>
</gene>
<organism evidence="1 2">
    <name type="scientific">Eretmocerus hayati</name>
    <dbReference type="NCBI Taxonomy" id="131215"/>
    <lineage>
        <taxon>Eukaryota</taxon>
        <taxon>Metazoa</taxon>
        <taxon>Ecdysozoa</taxon>
        <taxon>Arthropoda</taxon>
        <taxon>Hexapoda</taxon>
        <taxon>Insecta</taxon>
        <taxon>Pterygota</taxon>
        <taxon>Neoptera</taxon>
        <taxon>Endopterygota</taxon>
        <taxon>Hymenoptera</taxon>
        <taxon>Apocrita</taxon>
        <taxon>Proctotrupomorpha</taxon>
        <taxon>Chalcidoidea</taxon>
        <taxon>Aphelinidae</taxon>
        <taxon>Aphelininae</taxon>
        <taxon>Eretmocerus</taxon>
    </lineage>
</organism>
<keyword evidence="2" id="KW-1185">Reference proteome</keyword>